<dbReference type="InterPro" id="IPR050600">
    <property type="entry name" value="SETD3_SETD6_MTase"/>
</dbReference>
<dbReference type="SUPFAM" id="SSF82199">
    <property type="entry name" value="SET domain"/>
    <property type="match status" value="1"/>
</dbReference>
<keyword evidence="2" id="KW-1185">Reference proteome</keyword>
<evidence type="ECO:0000313" key="2">
    <source>
        <dbReference type="Proteomes" id="UP001465976"/>
    </source>
</evidence>
<proteinExistence type="predicted"/>
<accession>A0ABR3ENQ6</accession>
<reference evidence="1 2" key="1">
    <citation type="submission" date="2024-02" db="EMBL/GenBank/DDBJ databases">
        <title>A draft genome for the cacao thread blight pathogen Marasmius crinis-equi.</title>
        <authorList>
            <person name="Cohen S.P."/>
            <person name="Baruah I.K."/>
            <person name="Amoako-Attah I."/>
            <person name="Bukari Y."/>
            <person name="Meinhardt L.W."/>
            <person name="Bailey B.A."/>
        </authorList>
    </citation>
    <scope>NUCLEOTIDE SEQUENCE [LARGE SCALE GENOMIC DNA]</scope>
    <source>
        <strain evidence="1 2">GH-76</strain>
    </source>
</reference>
<sequence length="417" mass="46672">MSPAEPENAQSMKTWLHQQDGFIEAKVRFQAVPSGFSVIASEEITPDTTIVACPLALAITKESSRSALLNVLNPGDKHVLDGWNERQCMACYMCLHLINHETEPNDYLRYLQHGPYIRMLPSKDKMRTAIHFSPEERELFRGSNLFGAIMDREKDCRDEWAECARVISEANAAWGDAFSWELYLTATTHISSRAFPSSLLSKNPSLVASPSTEPILLPGIDSLNHGRGKAVSWVLTHPKDDDPSITIPTVSLMIHYSASPGDEILNNYGVKPNSELILGYGFTISENPDDTILLKVGGGGSDARRWEVGRDARGADGLWDEIISFMVPKIEEASYEDHLDAADMLTDMLEQLTARLPPLERREFDPNTIRPEVIKMFQDYMEGQRDILDSLMKYAETKRQSAVEWAAKEGVELVLEG</sequence>
<dbReference type="EMBL" id="JBAHYK010002732">
    <property type="protein sequence ID" value="KAL0564514.1"/>
    <property type="molecule type" value="Genomic_DNA"/>
</dbReference>
<dbReference type="InterPro" id="IPR046341">
    <property type="entry name" value="SET_dom_sf"/>
</dbReference>
<comment type="caution">
    <text evidence="1">The sequence shown here is derived from an EMBL/GenBank/DDBJ whole genome shotgun (WGS) entry which is preliminary data.</text>
</comment>
<dbReference type="Proteomes" id="UP001465976">
    <property type="component" value="Unassembled WGS sequence"/>
</dbReference>
<dbReference type="PANTHER" id="PTHR13271:SF147">
    <property type="entry name" value="PROTEIN-LYSINE N-METHYLTRANSFERASE EFM1-RELATED"/>
    <property type="match status" value="1"/>
</dbReference>
<gene>
    <name evidence="1" type="ORF">V5O48_017531</name>
</gene>
<dbReference type="Gene3D" id="3.90.1410.10">
    <property type="entry name" value="set domain protein methyltransferase, domain 1"/>
    <property type="match status" value="1"/>
</dbReference>
<dbReference type="PANTHER" id="PTHR13271">
    <property type="entry name" value="UNCHARACTERIZED PUTATIVE METHYLTRANSFERASE"/>
    <property type="match status" value="1"/>
</dbReference>
<evidence type="ECO:0000313" key="1">
    <source>
        <dbReference type="EMBL" id="KAL0564514.1"/>
    </source>
</evidence>
<name>A0ABR3ENQ6_9AGAR</name>
<protein>
    <recommendedName>
        <fullName evidence="3">SET domain-containing protein</fullName>
    </recommendedName>
</protein>
<evidence type="ECO:0008006" key="3">
    <source>
        <dbReference type="Google" id="ProtNLM"/>
    </source>
</evidence>
<organism evidence="1 2">
    <name type="scientific">Marasmius crinis-equi</name>
    <dbReference type="NCBI Taxonomy" id="585013"/>
    <lineage>
        <taxon>Eukaryota</taxon>
        <taxon>Fungi</taxon>
        <taxon>Dikarya</taxon>
        <taxon>Basidiomycota</taxon>
        <taxon>Agaricomycotina</taxon>
        <taxon>Agaricomycetes</taxon>
        <taxon>Agaricomycetidae</taxon>
        <taxon>Agaricales</taxon>
        <taxon>Marasmiineae</taxon>
        <taxon>Marasmiaceae</taxon>
        <taxon>Marasmius</taxon>
    </lineage>
</organism>